<dbReference type="AlphaFoldDB" id="A0A1C7M739"/>
<proteinExistence type="predicted"/>
<evidence type="ECO:0000313" key="2">
    <source>
        <dbReference type="EMBL" id="OBZ72720.1"/>
    </source>
</evidence>
<dbReference type="Proteomes" id="UP000092993">
    <property type="component" value="Unassembled WGS sequence"/>
</dbReference>
<sequence length="541" mass="60808">MKGSRATHACISTSRSRIHKANTPATINRTTMNRVAALSQPHTFTPDAVANLSASTSAPRGATPRSSPYPVVSFTPLIEVHHGAGTKRKLEYEERDEPPKRSRLDEVMCSINNPPVIAVDHSAAAVEENTHYVSTEPSTTVDDQLEWIFPPITVYEEIRRRFPPPISPPPPLLLDAAISLVDIYNSENDPDTTYTLITTLNRSSLPDRSRSHNREPRLWKRTCRDRVDQIIEQYGFNELRHTEECLRRLRERDIGQPTYSSSNLSPAVPGDMWGRDPQSWSSDAVEPSDGWTPYNQQEPWAFGDLHPDHYAGYHNAADEMPSPIYPPTYPEASQRNTAGNFPERTAAPNTSHDVSDENFIKILLSVLGASSPVPTEDSMAVDADPVPEFLYFPPLFQNVSSEVCTEPARIARGTPRTPSDVGLLIPRKKTTKKKRAMVKCWNEQKKNIADELKEIGLWKKHLYVLSPFGEGKSVMNASRRKEFGYYFFPLDFTFTSDGAEQKVSSVSYGCLVCASTSLMIYTFAPCDVEDVLYMYWQFCVV</sequence>
<accession>A0A1C7M739</accession>
<name>A0A1C7M739_GRIFR</name>
<reference evidence="2 3" key="1">
    <citation type="submission" date="2016-03" db="EMBL/GenBank/DDBJ databases">
        <title>Whole genome sequencing of Grifola frondosa 9006-11.</title>
        <authorList>
            <person name="Min B."/>
            <person name="Park H."/>
            <person name="Kim J.-G."/>
            <person name="Cho H."/>
            <person name="Oh Y.-L."/>
            <person name="Kong W.-S."/>
            <person name="Choi I.-G."/>
        </authorList>
    </citation>
    <scope>NUCLEOTIDE SEQUENCE [LARGE SCALE GENOMIC DNA]</scope>
    <source>
        <strain evidence="2 3">9006-11</strain>
    </source>
</reference>
<dbReference type="EMBL" id="LUGG01000009">
    <property type="protein sequence ID" value="OBZ72720.1"/>
    <property type="molecule type" value="Genomic_DNA"/>
</dbReference>
<comment type="caution">
    <text evidence="2">The sequence shown here is derived from an EMBL/GenBank/DDBJ whole genome shotgun (WGS) entry which is preliminary data.</text>
</comment>
<keyword evidence="3" id="KW-1185">Reference proteome</keyword>
<feature type="region of interest" description="Disordered" evidence="1">
    <location>
        <begin position="330"/>
        <end position="352"/>
    </location>
</feature>
<organism evidence="2 3">
    <name type="scientific">Grifola frondosa</name>
    <name type="common">Maitake</name>
    <name type="synonym">Polyporus frondosus</name>
    <dbReference type="NCBI Taxonomy" id="5627"/>
    <lineage>
        <taxon>Eukaryota</taxon>
        <taxon>Fungi</taxon>
        <taxon>Dikarya</taxon>
        <taxon>Basidiomycota</taxon>
        <taxon>Agaricomycotina</taxon>
        <taxon>Agaricomycetes</taxon>
        <taxon>Polyporales</taxon>
        <taxon>Grifolaceae</taxon>
        <taxon>Grifola</taxon>
    </lineage>
</organism>
<evidence type="ECO:0000313" key="3">
    <source>
        <dbReference type="Proteomes" id="UP000092993"/>
    </source>
</evidence>
<evidence type="ECO:0000256" key="1">
    <source>
        <dbReference type="SAM" id="MobiDB-lite"/>
    </source>
</evidence>
<gene>
    <name evidence="2" type="ORF">A0H81_07357</name>
</gene>
<protein>
    <submittedName>
        <fullName evidence="2">Uncharacterized protein</fullName>
    </submittedName>
</protein>